<keyword evidence="2" id="KW-0130">Cell adhesion</keyword>
<feature type="domain" description="Chaplin" evidence="6">
    <location>
        <begin position="243"/>
        <end position="283"/>
    </location>
</feature>
<dbReference type="OrthoDB" id="3544424at2"/>
<feature type="compositionally biased region" description="Low complexity" evidence="4">
    <location>
        <begin position="209"/>
        <end position="222"/>
    </location>
</feature>
<feature type="domain" description="Chaplin" evidence="6">
    <location>
        <begin position="92"/>
        <end position="132"/>
    </location>
</feature>
<evidence type="ECO:0000256" key="1">
    <source>
        <dbReference type="ARBA" id="ARBA00022512"/>
    </source>
</evidence>
<feature type="region of interest" description="Disordered" evidence="4">
    <location>
        <begin position="133"/>
        <end position="154"/>
    </location>
</feature>
<comment type="caution">
    <text evidence="7">The sequence shown here is derived from an EMBL/GenBank/DDBJ whole genome shotgun (WGS) entry which is preliminary data.</text>
</comment>
<feature type="compositionally biased region" description="Polar residues" evidence="4">
    <location>
        <begin position="188"/>
        <end position="208"/>
    </location>
</feature>
<dbReference type="PROSITE" id="PS51884">
    <property type="entry name" value="CHAPLIN"/>
    <property type="match status" value="3"/>
</dbReference>
<dbReference type="GO" id="GO:0007155">
    <property type="term" value="P:cell adhesion"/>
    <property type="evidence" value="ECO:0007669"/>
    <property type="project" value="UniProtKB-KW"/>
</dbReference>
<proteinExistence type="predicted"/>
<dbReference type="InterPro" id="IPR005528">
    <property type="entry name" value="ChpA-H"/>
</dbReference>
<feature type="chain" id="PRO_5021801874" evidence="5">
    <location>
        <begin position="30"/>
        <end position="287"/>
    </location>
</feature>
<dbReference type="RefSeq" id="WP_147144577.1">
    <property type="nucleotide sequence ID" value="NZ_BAABIJ010000002.1"/>
</dbReference>
<accession>A0A562ULJ2</accession>
<evidence type="ECO:0000256" key="4">
    <source>
        <dbReference type="SAM" id="MobiDB-lite"/>
    </source>
</evidence>
<evidence type="ECO:0000313" key="7">
    <source>
        <dbReference type="EMBL" id="TWJ06501.1"/>
    </source>
</evidence>
<keyword evidence="1" id="KW-0964">Secreted</keyword>
<feature type="domain" description="Chaplin" evidence="6">
    <location>
        <begin position="38"/>
        <end position="78"/>
    </location>
</feature>
<keyword evidence="1" id="KW-0134">Cell wall</keyword>
<keyword evidence="8" id="KW-1185">Reference proteome</keyword>
<evidence type="ECO:0000256" key="3">
    <source>
        <dbReference type="ARBA" id="ARBA00023087"/>
    </source>
</evidence>
<dbReference type="EMBL" id="VLLL01000012">
    <property type="protein sequence ID" value="TWJ06501.1"/>
    <property type="molecule type" value="Genomic_DNA"/>
</dbReference>
<dbReference type="Proteomes" id="UP000321617">
    <property type="component" value="Unassembled WGS sequence"/>
</dbReference>
<evidence type="ECO:0000259" key="6">
    <source>
        <dbReference type="PROSITE" id="PS51884"/>
    </source>
</evidence>
<protein>
    <submittedName>
        <fullName evidence="7">Small secreted domain DUF320</fullName>
    </submittedName>
</protein>
<feature type="region of interest" description="Disordered" evidence="4">
    <location>
        <begin position="187"/>
        <end position="239"/>
    </location>
</feature>
<evidence type="ECO:0000313" key="8">
    <source>
        <dbReference type="Proteomes" id="UP000321617"/>
    </source>
</evidence>
<sequence>MNKTWARRTAQTGAIAAGIILFAGGAASAAEDMVTAGNNGIANGNQVNAPIQVPINFCGNAIAVLGVAGAGCDGGATAENSGTSTDMVSAGNHGIGNGNQVNAPIQVPINICGNAIAVLGVAGAGCDGGASADMNGHDHHRGHHGTESQRSPELLTGTLPGTDAVTQMAGQATKTLPLPVGGDAVGNLTGSLPTQGVTNNLSGGSQSPADAAAMGSQAAADAKVGKSRENGGNDGTDMVSAGNRGILNGTQINLPVQVPVDVSGNAIAVAGIAGAGSTGGSSAWMNG</sequence>
<dbReference type="AlphaFoldDB" id="A0A562ULJ2"/>
<gene>
    <name evidence="7" type="ORF">LX16_5238</name>
</gene>
<organism evidence="7 8">
    <name type="scientific">Stackebrandtia albiflava</name>
    <dbReference type="NCBI Taxonomy" id="406432"/>
    <lineage>
        <taxon>Bacteria</taxon>
        <taxon>Bacillati</taxon>
        <taxon>Actinomycetota</taxon>
        <taxon>Actinomycetes</taxon>
        <taxon>Glycomycetales</taxon>
        <taxon>Glycomycetaceae</taxon>
        <taxon>Stackebrandtia</taxon>
    </lineage>
</organism>
<name>A0A562ULJ2_9ACTN</name>
<keyword evidence="5" id="KW-0732">Signal</keyword>
<feature type="signal peptide" evidence="5">
    <location>
        <begin position="1"/>
        <end position="29"/>
    </location>
</feature>
<reference evidence="7 8" key="1">
    <citation type="journal article" date="2013" name="Stand. Genomic Sci.">
        <title>Genomic Encyclopedia of Type Strains, Phase I: The one thousand microbial genomes (KMG-I) project.</title>
        <authorList>
            <person name="Kyrpides N.C."/>
            <person name="Woyke T."/>
            <person name="Eisen J.A."/>
            <person name="Garrity G."/>
            <person name="Lilburn T.G."/>
            <person name="Beck B.J."/>
            <person name="Whitman W.B."/>
            <person name="Hugenholtz P."/>
            <person name="Klenk H.P."/>
        </authorList>
    </citation>
    <scope>NUCLEOTIDE SEQUENCE [LARGE SCALE GENOMIC DNA]</scope>
    <source>
        <strain evidence="7 8">DSM 45044</strain>
    </source>
</reference>
<dbReference type="Pfam" id="PF03777">
    <property type="entry name" value="ChpA-C"/>
    <property type="match status" value="3"/>
</dbReference>
<keyword evidence="3" id="KW-0034">Amyloid</keyword>
<evidence type="ECO:0000256" key="5">
    <source>
        <dbReference type="SAM" id="SignalP"/>
    </source>
</evidence>
<evidence type="ECO:0000256" key="2">
    <source>
        <dbReference type="ARBA" id="ARBA00022889"/>
    </source>
</evidence>